<evidence type="ECO:0000313" key="3">
    <source>
        <dbReference type="Proteomes" id="UP000634179"/>
    </source>
</evidence>
<feature type="compositionally biased region" description="Basic and acidic residues" evidence="1">
    <location>
        <begin position="113"/>
        <end position="128"/>
    </location>
</feature>
<feature type="region of interest" description="Disordered" evidence="1">
    <location>
        <begin position="108"/>
        <end position="135"/>
    </location>
</feature>
<name>A0A2R3Q2F5_STEMA</name>
<dbReference type="EMBL" id="JADUOV010000008">
    <property type="protein sequence ID" value="MBH1790826.1"/>
    <property type="molecule type" value="Genomic_DNA"/>
</dbReference>
<protein>
    <submittedName>
        <fullName evidence="2">Uncharacterized protein</fullName>
    </submittedName>
</protein>
<evidence type="ECO:0000256" key="1">
    <source>
        <dbReference type="SAM" id="MobiDB-lite"/>
    </source>
</evidence>
<dbReference type="RefSeq" id="WP_006375347.1">
    <property type="nucleotide sequence ID" value="NZ_CP027562.1"/>
</dbReference>
<dbReference type="Proteomes" id="UP000634179">
    <property type="component" value="Unassembled WGS sequence"/>
</dbReference>
<proteinExistence type="predicted"/>
<accession>A0A2R3Q2F5</accession>
<feature type="region of interest" description="Disordered" evidence="1">
    <location>
        <begin position="20"/>
        <end position="54"/>
    </location>
</feature>
<comment type="caution">
    <text evidence="2">The sequence shown here is derived from an EMBL/GenBank/DDBJ whole genome shotgun (WGS) entry which is preliminary data.</text>
</comment>
<reference evidence="2" key="1">
    <citation type="submission" date="2020-11" db="EMBL/GenBank/DDBJ databases">
        <title>Enhanced detection system for hospital associated transmission using whole genome sequencing surveillance.</title>
        <authorList>
            <person name="Harrison L.H."/>
            <person name="Van Tyne D."/>
            <person name="Marsh J.W."/>
            <person name="Griffith M.P."/>
            <person name="Snyder D.J."/>
            <person name="Cooper V.S."/>
            <person name="Mustapha M."/>
        </authorList>
    </citation>
    <scope>NUCLEOTIDE SEQUENCE</scope>
    <source>
        <strain evidence="2">STEN00053</strain>
    </source>
</reference>
<gene>
    <name evidence="2" type="ORF">I5V89_13185</name>
</gene>
<organism evidence="2 3">
    <name type="scientific">Stenotrophomonas maltophilia</name>
    <name type="common">Pseudomonas maltophilia</name>
    <name type="synonym">Xanthomonas maltophilia</name>
    <dbReference type="NCBI Taxonomy" id="40324"/>
    <lineage>
        <taxon>Bacteria</taxon>
        <taxon>Pseudomonadati</taxon>
        <taxon>Pseudomonadota</taxon>
        <taxon>Gammaproteobacteria</taxon>
        <taxon>Lysobacterales</taxon>
        <taxon>Lysobacteraceae</taxon>
        <taxon>Stenotrophomonas</taxon>
        <taxon>Stenotrophomonas maltophilia group</taxon>
    </lineage>
</organism>
<dbReference type="AlphaFoldDB" id="A0A2R3Q2F5"/>
<sequence length="174" mass="20108">MSNTLSQPIEEMTELRALQAQRNERLLVDRPPPQKDSAARADFEQNVAQDQDAIEQRRQRVLDWAEKASPDQIAALQAKIQEADKAVRDAKPDDKHEQVVHATVAQWRQQRGAQREETPPMLTREQRMENGPGRLGYADYARSSLKEAAFMKDYAANYDWEKHQKQAQPNVFRQ</sequence>
<evidence type="ECO:0000313" key="2">
    <source>
        <dbReference type="EMBL" id="MBH1790826.1"/>
    </source>
</evidence>